<dbReference type="EMBL" id="BAABKX010000015">
    <property type="protein sequence ID" value="GAA5056077.1"/>
    <property type="molecule type" value="Genomic_DNA"/>
</dbReference>
<organism evidence="2 3">
    <name type="scientific">Haladaptatus pallidirubidus</name>
    <dbReference type="NCBI Taxonomy" id="1008152"/>
    <lineage>
        <taxon>Archaea</taxon>
        <taxon>Methanobacteriati</taxon>
        <taxon>Methanobacteriota</taxon>
        <taxon>Stenosarchaea group</taxon>
        <taxon>Halobacteria</taxon>
        <taxon>Halobacteriales</taxon>
        <taxon>Haladaptataceae</taxon>
        <taxon>Haladaptatus</taxon>
    </lineage>
</organism>
<feature type="transmembrane region" description="Helical" evidence="1">
    <location>
        <begin position="24"/>
        <end position="44"/>
    </location>
</feature>
<sequence length="160" mass="16659">MATETTTESATDVSTYRENAWQSGVLSGLIAGAVMGVMLTMQMRPVIEHAIPSLWGLDGGAAGWTIHMINSAIFGVLFAAMVSLTGLRSSADSVGKSAAIGVGYGVLVWVVAAVIVMPIWLQAVGFPMAPSLPNVSMQSLIGHVVFGAVLGALYPVIRNR</sequence>
<keyword evidence="3" id="KW-1185">Reference proteome</keyword>
<feature type="transmembrane region" description="Helical" evidence="1">
    <location>
        <begin position="64"/>
        <end position="87"/>
    </location>
</feature>
<keyword evidence="1" id="KW-1133">Transmembrane helix</keyword>
<reference evidence="2 3" key="1">
    <citation type="journal article" date="2019" name="Int. J. Syst. Evol. Microbiol.">
        <title>The Global Catalogue of Microorganisms (GCM) 10K type strain sequencing project: providing services to taxonomists for standard genome sequencing and annotation.</title>
        <authorList>
            <consortium name="The Broad Institute Genomics Platform"/>
            <consortium name="The Broad Institute Genome Sequencing Center for Infectious Disease"/>
            <person name="Wu L."/>
            <person name="Ma J."/>
        </authorList>
    </citation>
    <scope>NUCLEOTIDE SEQUENCE [LARGE SCALE GENOMIC DNA]</scope>
    <source>
        <strain evidence="2 3">JCM 17504</strain>
    </source>
</reference>
<comment type="caution">
    <text evidence="2">The sequence shown here is derived from an EMBL/GenBank/DDBJ whole genome shotgun (WGS) entry which is preliminary data.</text>
</comment>
<name>A0AAV3UL15_9EURY</name>
<keyword evidence="1" id="KW-0472">Membrane</keyword>
<evidence type="ECO:0000256" key="1">
    <source>
        <dbReference type="SAM" id="Phobius"/>
    </source>
</evidence>
<evidence type="ECO:0000313" key="3">
    <source>
        <dbReference type="Proteomes" id="UP001501729"/>
    </source>
</evidence>
<evidence type="ECO:0000313" key="2">
    <source>
        <dbReference type="EMBL" id="GAA5056077.1"/>
    </source>
</evidence>
<gene>
    <name evidence="2" type="ORF">GCM10025751_36520</name>
</gene>
<dbReference type="Proteomes" id="UP001501729">
    <property type="component" value="Unassembled WGS sequence"/>
</dbReference>
<evidence type="ECO:0008006" key="4">
    <source>
        <dbReference type="Google" id="ProtNLM"/>
    </source>
</evidence>
<dbReference type="AlphaFoldDB" id="A0AAV3UL15"/>
<feature type="transmembrane region" description="Helical" evidence="1">
    <location>
        <begin position="99"/>
        <end position="120"/>
    </location>
</feature>
<feature type="transmembrane region" description="Helical" evidence="1">
    <location>
        <begin position="140"/>
        <end position="157"/>
    </location>
</feature>
<keyword evidence="1" id="KW-0812">Transmembrane</keyword>
<dbReference type="GeneID" id="68614483"/>
<accession>A0AAV3UL15</accession>
<dbReference type="RefSeq" id="WP_227774213.1">
    <property type="nucleotide sequence ID" value="NZ_BAABKX010000015.1"/>
</dbReference>
<proteinExistence type="predicted"/>
<protein>
    <recommendedName>
        <fullName evidence="4">Histidine kinase</fullName>
    </recommendedName>
</protein>